<reference evidence="2" key="1">
    <citation type="submission" date="2021-07" db="EMBL/GenBank/DDBJ databases">
        <authorList>
            <person name="Catto M.A."/>
            <person name="Jacobson A."/>
            <person name="Kennedy G."/>
            <person name="Labadie P."/>
            <person name="Hunt B.G."/>
            <person name="Srinivasan R."/>
        </authorList>
    </citation>
    <scope>NUCLEOTIDE SEQUENCE</scope>
    <source>
        <strain evidence="2">PL_HMW_Pooled</strain>
        <tissue evidence="2">Head</tissue>
    </source>
</reference>
<feature type="region of interest" description="Disordered" evidence="1">
    <location>
        <begin position="80"/>
        <end position="102"/>
    </location>
</feature>
<name>A0AAE1L6I1_9NEOP</name>
<dbReference type="Pfam" id="PF02992">
    <property type="entry name" value="Transposase_21"/>
    <property type="match status" value="1"/>
</dbReference>
<organism evidence="2 3">
    <name type="scientific">Frankliniella fusca</name>
    <dbReference type="NCBI Taxonomy" id="407009"/>
    <lineage>
        <taxon>Eukaryota</taxon>
        <taxon>Metazoa</taxon>
        <taxon>Ecdysozoa</taxon>
        <taxon>Arthropoda</taxon>
        <taxon>Hexapoda</taxon>
        <taxon>Insecta</taxon>
        <taxon>Pterygota</taxon>
        <taxon>Neoptera</taxon>
        <taxon>Paraneoptera</taxon>
        <taxon>Thysanoptera</taxon>
        <taxon>Terebrantia</taxon>
        <taxon>Thripoidea</taxon>
        <taxon>Thripidae</taxon>
        <taxon>Frankliniella</taxon>
    </lineage>
</organism>
<reference evidence="2" key="2">
    <citation type="journal article" date="2023" name="BMC Genomics">
        <title>Pest status, molecular evolution, and epigenetic factors derived from the genome assembly of Frankliniella fusca, a thysanopteran phytovirus vector.</title>
        <authorList>
            <person name="Catto M.A."/>
            <person name="Labadie P.E."/>
            <person name="Jacobson A.L."/>
            <person name="Kennedy G.G."/>
            <person name="Srinivasan R."/>
            <person name="Hunt B.G."/>
        </authorList>
    </citation>
    <scope>NUCLEOTIDE SEQUENCE</scope>
    <source>
        <strain evidence="2">PL_HMW_Pooled</strain>
    </source>
</reference>
<sequence>MLVEQLNQEDDRTEHYDNEDEVLHRQGEQNENPVPDPRMLRAAVGGAEAAEQFLDAVQHDNGQDNEAAEENIGMEVYRDEENESNHEENEQEIPQHEQGDPNEEDIHIEHQDAAQGPGPHDELKKTIRIERFTSPITAQVMASPAEALLMALDMAEQNQLTFKAFVDSVKLLNCLFSEPVIPNTVYMLDKLLHSSAGIQRHFYCSNCSFSFGQRDSTVEPTLTCPEPKCKHLNKISDLTKATYLVVFPLQPQIELLLKNKEVREALRSPKEILEGRNPNEFSDIYDGESYKDFANSLTEDEDNVTVISLTGNTDGTPLFKSSKYSIWPFFASINELPPAMRMKNLLLAGLWFGNKKPPMDLYLEPVVDHLIKLSEGFTTELDNPAIEVLIKVFMIGICVDSGARGAVQGINTYSGYYSCNWCEIPGDYLNKVVFPFPEIPPKKRTDENVKEYARECLRNPQLSYVYGVQFLSPLAGLPKFNLVNGMVFDYAHNILFGISRTILDEWLTNTARGCYIGSPDDLSELDSKMMKITPPIEVRRAVRKMSDRAHWNMREFENWTLTYSIPVLTDILPLKYLQHWCYLVQVLFLLSRRKITREDIETAHKLALRFGRDAEYLYGLPFMTYNIHIFCHHIAENCVRWGPLWAINTFSFESGNKDLKGLIHAQHGVPHQIHRALSYRQASSILKINCGSHRTEAYKGNIASKVNKMTRYNPVDECALIGTSQRFAPSEEEKYVLEHCEFNIDLSNCMSFKKIVVGKCVYVTSDLAHNTKFNNECAITNDNKIIILKKIILDKSTDKVYVLYNEMSTEPFLRMPQGVRIAPHDHCIRVETLMGRRLSLISVTKLKSVCAVTNLNDKVYVTEFPNVFNVF</sequence>
<proteinExistence type="predicted"/>
<dbReference type="AlphaFoldDB" id="A0AAE1L6I1"/>
<comment type="caution">
    <text evidence="2">The sequence shown here is derived from an EMBL/GenBank/DDBJ whole genome shotgun (WGS) entry which is preliminary data.</text>
</comment>
<gene>
    <name evidence="2" type="ORF">KUF71_018851</name>
</gene>
<dbReference type="PANTHER" id="PTHR46579:SF1">
    <property type="entry name" value="F5_8 TYPE C DOMAIN-CONTAINING PROTEIN"/>
    <property type="match status" value="1"/>
</dbReference>
<dbReference type="PANTHER" id="PTHR46579">
    <property type="entry name" value="F5/8 TYPE C DOMAIN-CONTAINING PROTEIN-RELATED"/>
    <property type="match status" value="1"/>
</dbReference>
<feature type="region of interest" description="Disordered" evidence="1">
    <location>
        <begin position="1"/>
        <end position="38"/>
    </location>
</feature>
<keyword evidence="3" id="KW-1185">Reference proteome</keyword>
<evidence type="ECO:0000256" key="1">
    <source>
        <dbReference type="SAM" id="MobiDB-lite"/>
    </source>
</evidence>
<dbReference type="Proteomes" id="UP001219518">
    <property type="component" value="Unassembled WGS sequence"/>
</dbReference>
<feature type="compositionally biased region" description="Basic and acidic residues" evidence="1">
    <location>
        <begin position="9"/>
        <end position="28"/>
    </location>
</feature>
<evidence type="ECO:0000313" key="3">
    <source>
        <dbReference type="Proteomes" id="UP001219518"/>
    </source>
</evidence>
<accession>A0AAE1L6I1</accession>
<evidence type="ECO:0000313" key="2">
    <source>
        <dbReference type="EMBL" id="KAK3908358.1"/>
    </source>
</evidence>
<dbReference type="InterPro" id="IPR004242">
    <property type="entry name" value="Transposase_21"/>
</dbReference>
<dbReference type="EMBL" id="JAHWGI010000055">
    <property type="protein sequence ID" value="KAK3908358.1"/>
    <property type="molecule type" value="Genomic_DNA"/>
</dbReference>
<protein>
    <submittedName>
        <fullName evidence="2">Titin</fullName>
    </submittedName>
</protein>